<reference evidence="1" key="1">
    <citation type="submission" date="2020-10" db="EMBL/GenBank/DDBJ databases">
        <authorList>
            <person name="Gilroy R."/>
        </authorList>
    </citation>
    <scope>NUCLEOTIDE SEQUENCE</scope>
    <source>
        <strain evidence="1">ChiGjej2B2-12916</strain>
    </source>
</reference>
<organism evidence="1 2">
    <name type="scientific">Candidatus Enterenecus faecium</name>
    <dbReference type="NCBI Taxonomy" id="2840780"/>
    <lineage>
        <taxon>Bacteria</taxon>
        <taxon>Bacillati</taxon>
        <taxon>Bacillota</taxon>
        <taxon>Clostridia</taxon>
        <taxon>Eubacteriales</taxon>
        <taxon>Candidatus Enterenecus</taxon>
    </lineage>
</organism>
<sequence length="129" mass="13572">MAQNGSLIVHVYASRAQLPIQGATVLVSQPDGQGRHQLLSVLITDESGVAGPISLPAPDVALSQSPGSPLPFSSYSLVVEHPGYQVAVFENLQIFSGVETTQSVPLIPLAIPESPIPRPQFTNVTPQPL</sequence>
<protein>
    <submittedName>
        <fullName evidence="1">Spore cortex-lytic protein</fullName>
    </submittedName>
</protein>
<dbReference type="EMBL" id="DVFO01000046">
    <property type="protein sequence ID" value="HIQ60880.1"/>
    <property type="molecule type" value="Genomic_DNA"/>
</dbReference>
<evidence type="ECO:0000313" key="1">
    <source>
        <dbReference type="EMBL" id="HIQ60880.1"/>
    </source>
</evidence>
<dbReference type="Proteomes" id="UP000886879">
    <property type="component" value="Unassembled WGS sequence"/>
</dbReference>
<name>A0A9D0YSA0_9FIRM</name>
<evidence type="ECO:0000313" key="2">
    <source>
        <dbReference type="Proteomes" id="UP000886879"/>
    </source>
</evidence>
<proteinExistence type="predicted"/>
<comment type="caution">
    <text evidence="1">The sequence shown here is derived from an EMBL/GenBank/DDBJ whole genome shotgun (WGS) entry which is preliminary data.</text>
</comment>
<gene>
    <name evidence="1" type="ORF">IAD31_04705</name>
</gene>
<reference evidence="1" key="2">
    <citation type="journal article" date="2021" name="PeerJ">
        <title>Extensive microbial diversity within the chicken gut microbiome revealed by metagenomics and culture.</title>
        <authorList>
            <person name="Gilroy R."/>
            <person name="Ravi A."/>
            <person name="Getino M."/>
            <person name="Pursley I."/>
            <person name="Horton D.L."/>
            <person name="Alikhan N.F."/>
            <person name="Baker D."/>
            <person name="Gharbi K."/>
            <person name="Hall N."/>
            <person name="Watson M."/>
            <person name="Adriaenssens E.M."/>
            <person name="Foster-Nyarko E."/>
            <person name="Jarju S."/>
            <person name="Secka A."/>
            <person name="Antonio M."/>
            <person name="Oren A."/>
            <person name="Chaudhuri R.R."/>
            <person name="La Ragione R."/>
            <person name="Hildebrand F."/>
            <person name="Pallen M.J."/>
        </authorList>
    </citation>
    <scope>NUCLEOTIDE SEQUENCE</scope>
    <source>
        <strain evidence="1">ChiGjej2B2-12916</strain>
    </source>
</reference>
<accession>A0A9D0YSA0</accession>
<dbReference type="AlphaFoldDB" id="A0A9D0YSA0"/>